<comment type="caution">
    <text evidence="1">The sequence shown here is derived from an EMBL/GenBank/DDBJ whole genome shotgun (WGS) entry which is preliminary data.</text>
</comment>
<dbReference type="AlphaFoldDB" id="A0AAD9Q7T7"/>
<organism evidence="1 2">
    <name type="scientific">Acropora cervicornis</name>
    <name type="common">Staghorn coral</name>
    <dbReference type="NCBI Taxonomy" id="6130"/>
    <lineage>
        <taxon>Eukaryota</taxon>
        <taxon>Metazoa</taxon>
        <taxon>Cnidaria</taxon>
        <taxon>Anthozoa</taxon>
        <taxon>Hexacorallia</taxon>
        <taxon>Scleractinia</taxon>
        <taxon>Astrocoeniina</taxon>
        <taxon>Acroporidae</taxon>
        <taxon>Acropora</taxon>
    </lineage>
</organism>
<dbReference type="EMBL" id="JARQWQ010000056">
    <property type="protein sequence ID" value="KAK2556317.1"/>
    <property type="molecule type" value="Genomic_DNA"/>
</dbReference>
<accession>A0AAD9Q7T7</accession>
<keyword evidence="2" id="KW-1185">Reference proteome</keyword>
<evidence type="ECO:0000313" key="1">
    <source>
        <dbReference type="EMBL" id="KAK2556317.1"/>
    </source>
</evidence>
<dbReference type="Proteomes" id="UP001249851">
    <property type="component" value="Unassembled WGS sequence"/>
</dbReference>
<sequence length="170" mass="19471">MVRRAENKTTHEKLGTRYGCYFSVLLELEYFNAVPFTVVDPMHNLFPGTAKRMFQLWLERDVLTKSKLKTIEERINKLDVGAGFGRLPHKIASNHGKYKASQWKNWTMIYSTYALHGLLASEHLNCWHTYVMACGLLSAVPVLSHNDLKKADMLLLKFCTQGSMDGKKFA</sequence>
<protein>
    <submittedName>
        <fullName evidence="1">Uncharacterized protein</fullName>
    </submittedName>
</protein>
<evidence type="ECO:0000313" key="2">
    <source>
        <dbReference type="Proteomes" id="UP001249851"/>
    </source>
</evidence>
<name>A0AAD9Q7T7_ACRCE</name>
<proteinExistence type="predicted"/>
<reference evidence="1" key="1">
    <citation type="journal article" date="2023" name="G3 (Bethesda)">
        <title>Whole genome assembly and annotation of the endangered Caribbean coral Acropora cervicornis.</title>
        <authorList>
            <person name="Selwyn J.D."/>
            <person name="Vollmer S.V."/>
        </authorList>
    </citation>
    <scope>NUCLEOTIDE SEQUENCE</scope>
    <source>
        <strain evidence="1">K2</strain>
    </source>
</reference>
<dbReference type="PANTHER" id="PTHR46579:SF2">
    <property type="entry name" value="C2H2-TYPE DOMAIN-CONTAINING PROTEIN"/>
    <property type="match status" value="1"/>
</dbReference>
<reference evidence="1" key="2">
    <citation type="journal article" date="2023" name="Science">
        <title>Genomic signatures of disease resistance in endangered staghorn corals.</title>
        <authorList>
            <person name="Vollmer S.V."/>
            <person name="Selwyn J.D."/>
            <person name="Despard B.A."/>
            <person name="Roesel C.L."/>
        </authorList>
    </citation>
    <scope>NUCLEOTIDE SEQUENCE</scope>
    <source>
        <strain evidence="1">K2</strain>
    </source>
</reference>
<dbReference type="PANTHER" id="PTHR46579">
    <property type="entry name" value="F5/8 TYPE C DOMAIN-CONTAINING PROTEIN-RELATED"/>
    <property type="match status" value="1"/>
</dbReference>
<gene>
    <name evidence="1" type="ORF">P5673_021538</name>
</gene>